<feature type="non-terminal residue" evidence="5">
    <location>
        <position position="1"/>
    </location>
</feature>
<evidence type="ECO:0000259" key="4">
    <source>
        <dbReference type="Pfam" id="PF00294"/>
    </source>
</evidence>
<keyword evidence="1" id="KW-0808">Transferase</keyword>
<evidence type="ECO:0000256" key="3">
    <source>
        <dbReference type="SAM" id="MobiDB-lite"/>
    </source>
</evidence>
<sequence>SWGVDSVLVKLGGDGSMMYERSTKGGDSNSGNDNADDDSNSAPLKQAIIPGVKVVDTTGAGDCFTAAYAVALLEGLAPQERLHFASAAAAVCVGRKGAMPSMPSRQELDLVLK</sequence>
<dbReference type="PROSITE" id="PS00584">
    <property type="entry name" value="PFKB_KINASES_2"/>
    <property type="match status" value="1"/>
</dbReference>
<dbReference type="InterPro" id="IPR011611">
    <property type="entry name" value="PfkB_dom"/>
</dbReference>
<feature type="non-terminal residue" evidence="5">
    <location>
        <position position="113"/>
    </location>
</feature>
<evidence type="ECO:0000313" key="5">
    <source>
        <dbReference type="EMBL" id="ABH11001.1"/>
    </source>
</evidence>
<dbReference type="PANTHER" id="PTHR10584">
    <property type="entry name" value="SUGAR KINASE"/>
    <property type="match status" value="1"/>
</dbReference>
<dbReference type="InterPro" id="IPR002173">
    <property type="entry name" value="Carboh/pur_kinase_PfkB_CS"/>
</dbReference>
<dbReference type="SUPFAM" id="SSF53613">
    <property type="entry name" value="Ribokinase-like"/>
    <property type="match status" value="1"/>
</dbReference>
<feature type="region of interest" description="Disordered" evidence="3">
    <location>
        <begin position="18"/>
        <end position="43"/>
    </location>
</feature>
<reference evidence="5" key="1">
    <citation type="submission" date="2006-06" db="EMBL/GenBank/DDBJ databases">
        <title>The colorless plastid of the green alga Polytomella parva: a repertoire of its functions.</title>
        <authorList>
            <person name="Borza T."/>
            <person name="Rajeswaran A."/>
            <person name="Lee R.W."/>
        </authorList>
    </citation>
    <scope>NUCLEOTIDE SEQUENCE</scope>
    <source>
        <strain evidence="5">SAG 63-3</strain>
    </source>
</reference>
<dbReference type="EMBL" id="DQ782761">
    <property type="protein sequence ID" value="ABH11001.1"/>
    <property type="molecule type" value="mRNA"/>
</dbReference>
<dbReference type="Pfam" id="PF00294">
    <property type="entry name" value="PfkB"/>
    <property type="match status" value="1"/>
</dbReference>
<organism evidence="5">
    <name type="scientific">Polytomella parva</name>
    <dbReference type="NCBI Taxonomy" id="51329"/>
    <lineage>
        <taxon>Eukaryota</taxon>
        <taxon>Viridiplantae</taxon>
        <taxon>Chlorophyta</taxon>
        <taxon>core chlorophytes</taxon>
        <taxon>Chlorophyceae</taxon>
        <taxon>CS clade</taxon>
        <taxon>Chlamydomonadales</taxon>
        <taxon>Chlamydomonadaceae</taxon>
        <taxon>Polytomella</taxon>
    </lineage>
</organism>
<dbReference type="Gene3D" id="3.40.1190.20">
    <property type="match status" value="1"/>
</dbReference>
<feature type="domain" description="Carbohydrate kinase PfkB" evidence="4">
    <location>
        <begin position="3"/>
        <end position="104"/>
    </location>
</feature>
<protein>
    <submittedName>
        <fullName evidence="5">PfkB-type carbohydrate kinase</fullName>
    </submittedName>
</protein>
<name>A6XGT3_9CHLO</name>
<proteinExistence type="evidence at transcript level"/>
<accession>A6XGT3</accession>
<dbReference type="GO" id="GO:0016301">
    <property type="term" value="F:kinase activity"/>
    <property type="evidence" value="ECO:0007669"/>
    <property type="project" value="UniProtKB-KW"/>
</dbReference>
<dbReference type="InterPro" id="IPR029056">
    <property type="entry name" value="Ribokinase-like"/>
</dbReference>
<evidence type="ECO:0000256" key="1">
    <source>
        <dbReference type="ARBA" id="ARBA00022679"/>
    </source>
</evidence>
<evidence type="ECO:0000256" key="2">
    <source>
        <dbReference type="ARBA" id="ARBA00022777"/>
    </source>
</evidence>
<dbReference type="AlphaFoldDB" id="A6XGT3"/>
<keyword evidence="2 5" id="KW-0418">Kinase</keyword>
<dbReference type="PANTHER" id="PTHR10584:SF166">
    <property type="entry name" value="RIBOKINASE"/>
    <property type="match status" value="1"/>
</dbReference>